<feature type="domain" description="Ribbon-helix-helix protein RHH" evidence="1">
    <location>
        <begin position="1"/>
        <end position="61"/>
    </location>
</feature>
<dbReference type="Gene3D" id="1.10.1220.10">
    <property type="entry name" value="Met repressor-like"/>
    <property type="match status" value="1"/>
</dbReference>
<evidence type="ECO:0000313" key="2">
    <source>
        <dbReference type="EMBL" id="AAZ45329.1"/>
    </source>
</evidence>
<organism evidence="2">
    <name type="scientific">Dechloromonas aromatica (strain RCB)</name>
    <dbReference type="NCBI Taxonomy" id="159087"/>
    <lineage>
        <taxon>Bacteria</taxon>
        <taxon>Pseudomonadati</taxon>
        <taxon>Pseudomonadota</taxon>
        <taxon>Betaproteobacteria</taxon>
        <taxon>Rhodocyclales</taxon>
        <taxon>Azonexaceae</taxon>
        <taxon>Dechloromonas</taxon>
    </lineage>
</organism>
<name>Q47IK2_DECAR</name>
<dbReference type="KEGG" id="dar:Daro_0572"/>
<dbReference type="eggNOG" id="COG3905">
    <property type="taxonomic scope" value="Bacteria"/>
</dbReference>
<dbReference type="EMBL" id="CP000089">
    <property type="protein sequence ID" value="AAZ45329.1"/>
    <property type="molecule type" value="Genomic_DNA"/>
</dbReference>
<protein>
    <submittedName>
        <fullName evidence="2">Helix-turn-helix protein, CopG</fullName>
    </submittedName>
</protein>
<proteinExistence type="predicted"/>
<accession>Q47IK2</accession>
<reference evidence="2" key="1">
    <citation type="submission" date="2005-08" db="EMBL/GenBank/DDBJ databases">
        <title>Complete sequence of Dechloromonas aromatica RCB.</title>
        <authorList>
            <person name="Salinero K.K."/>
            <person name="Copeland A."/>
            <person name="Lucas S."/>
            <person name="Lapidus A."/>
            <person name="Barry K."/>
            <person name="Detter J.C."/>
            <person name="Glavina T."/>
            <person name="Hammon N."/>
            <person name="Israni S."/>
            <person name="Pitluck S."/>
            <person name="Di Bartolo G."/>
            <person name="Trong S."/>
            <person name="Schmutz J."/>
            <person name="Larimer F."/>
            <person name="Land M."/>
            <person name="Ivanova N."/>
            <person name="Richardson P."/>
        </authorList>
    </citation>
    <scope>NUCLEOTIDE SEQUENCE</scope>
    <source>
        <strain evidence="2">RCB</strain>
    </source>
</reference>
<dbReference type="SUPFAM" id="SSF47598">
    <property type="entry name" value="Ribbon-helix-helix"/>
    <property type="match status" value="1"/>
</dbReference>
<sequence length="64" mass="7354">MENRTARLTILIDPQKKKIFEEICAANDLTSSQVVRRLVRQYIIDNAGSRELPDWLKPNNKAGD</sequence>
<dbReference type="AlphaFoldDB" id="Q47IK2"/>
<dbReference type="InterPro" id="IPR013321">
    <property type="entry name" value="Arc_rbn_hlx_hlx"/>
</dbReference>
<dbReference type="InterPro" id="IPR045559">
    <property type="entry name" value="RHH_9"/>
</dbReference>
<evidence type="ECO:0000259" key="1">
    <source>
        <dbReference type="Pfam" id="PF19839"/>
    </source>
</evidence>
<dbReference type="HOGENOM" id="CLU_201221_1_0_4"/>
<dbReference type="Pfam" id="PF19839">
    <property type="entry name" value="RHH_9"/>
    <property type="match status" value="1"/>
</dbReference>
<dbReference type="OrthoDB" id="9181780at2"/>
<gene>
    <name evidence="2" type="ordered locus">Daro_0572</name>
</gene>
<dbReference type="GO" id="GO:0006355">
    <property type="term" value="P:regulation of DNA-templated transcription"/>
    <property type="evidence" value="ECO:0007669"/>
    <property type="project" value="InterPro"/>
</dbReference>
<dbReference type="InterPro" id="IPR010985">
    <property type="entry name" value="Ribbon_hlx_hlx"/>
</dbReference>
<dbReference type="STRING" id="159087.Daro_0572"/>